<feature type="transmembrane region" description="Helical" evidence="2">
    <location>
        <begin position="129"/>
        <end position="147"/>
    </location>
</feature>
<keyword evidence="5" id="KW-1185">Reference proteome</keyword>
<evidence type="ECO:0000259" key="3">
    <source>
        <dbReference type="SMART" id="SM00460"/>
    </source>
</evidence>
<keyword evidence="2" id="KW-0472">Membrane</keyword>
<dbReference type="Gene3D" id="3.10.620.30">
    <property type="match status" value="1"/>
</dbReference>
<dbReference type="PANTHER" id="PTHR42736:SF1">
    <property type="entry name" value="PROTEIN-GLUTAMINE GAMMA-GLUTAMYLTRANSFERASE"/>
    <property type="match status" value="1"/>
</dbReference>
<feature type="compositionally biased region" description="Low complexity" evidence="1">
    <location>
        <begin position="642"/>
        <end position="663"/>
    </location>
</feature>
<organism evidence="4 5">
    <name type="scientific">Kocuria marina subsp. indica</name>
    <dbReference type="NCBI Taxonomy" id="1049583"/>
    <lineage>
        <taxon>Bacteria</taxon>
        <taxon>Bacillati</taxon>
        <taxon>Actinomycetota</taxon>
        <taxon>Actinomycetes</taxon>
        <taxon>Micrococcales</taxon>
        <taxon>Micrococcaceae</taxon>
        <taxon>Kocuria</taxon>
    </lineage>
</organism>
<protein>
    <submittedName>
        <fullName evidence="4">Transglutaminase-like superfamily protein</fullName>
    </submittedName>
</protein>
<keyword evidence="2" id="KW-0812">Transmembrane</keyword>
<dbReference type="Proteomes" id="UP000192929">
    <property type="component" value="Unassembled WGS sequence"/>
</dbReference>
<evidence type="ECO:0000313" key="5">
    <source>
        <dbReference type="Proteomes" id="UP000192929"/>
    </source>
</evidence>
<feature type="transmembrane region" description="Helical" evidence="2">
    <location>
        <begin position="276"/>
        <end position="298"/>
    </location>
</feature>
<dbReference type="Pfam" id="PF11992">
    <property type="entry name" value="TgpA_N"/>
    <property type="match status" value="1"/>
</dbReference>
<feature type="transmembrane region" description="Helical" evidence="2">
    <location>
        <begin position="101"/>
        <end position="122"/>
    </location>
</feature>
<feature type="transmembrane region" description="Helical" evidence="2">
    <location>
        <begin position="187"/>
        <end position="204"/>
    </location>
</feature>
<feature type="region of interest" description="Disordered" evidence="1">
    <location>
        <begin position="1"/>
        <end position="70"/>
    </location>
</feature>
<dbReference type="AlphaFoldDB" id="A0A1X7D7U8"/>
<dbReference type="RefSeq" id="WP_240505677.1">
    <property type="nucleotide sequence ID" value="NZ_FXAC01000009.1"/>
</dbReference>
<dbReference type="InterPro" id="IPR002931">
    <property type="entry name" value="Transglutaminase-like"/>
</dbReference>
<dbReference type="InterPro" id="IPR052901">
    <property type="entry name" value="Bact_TGase-like"/>
</dbReference>
<reference evidence="5" key="1">
    <citation type="submission" date="2017-04" db="EMBL/GenBank/DDBJ databases">
        <authorList>
            <person name="Varghese N."/>
            <person name="Submissions S."/>
        </authorList>
    </citation>
    <scope>NUCLEOTIDE SEQUENCE [LARGE SCALE GENOMIC DNA]</scope>
    <source>
        <strain evidence="5">NIO-1021</strain>
    </source>
</reference>
<feature type="compositionally biased region" description="Low complexity" evidence="1">
    <location>
        <begin position="15"/>
        <end position="32"/>
    </location>
</feature>
<dbReference type="PANTHER" id="PTHR42736">
    <property type="entry name" value="PROTEIN-GLUTAMINE GAMMA-GLUTAMYLTRANSFERASE"/>
    <property type="match status" value="1"/>
</dbReference>
<name>A0A1X7D7U8_9MICC</name>
<feature type="domain" description="Transglutaminase-like" evidence="3">
    <location>
        <begin position="532"/>
        <end position="606"/>
    </location>
</feature>
<feature type="region of interest" description="Disordered" evidence="1">
    <location>
        <begin position="604"/>
        <end position="680"/>
    </location>
</feature>
<evidence type="ECO:0000256" key="1">
    <source>
        <dbReference type="SAM" id="MobiDB-lite"/>
    </source>
</evidence>
<dbReference type="EMBL" id="FXAC01000009">
    <property type="protein sequence ID" value="SMF10504.1"/>
    <property type="molecule type" value="Genomic_DNA"/>
</dbReference>
<feature type="transmembrane region" description="Helical" evidence="2">
    <location>
        <begin position="685"/>
        <end position="705"/>
    </location>
</feature>
<proteinExistence type="predicted"/>
<evidence type="ECO:0000313" key="4">
    <source>
        <dbReference type="EMBL" id="SMF10504.1"/>
    </source>
</evidence>
<dbReference type="InterPro" id="IPR021878">
    <property type="entry name" value="TgpA_N"/>
</dbReference>
<dbReference type="Pfam" id="PF01841">
    <property type="entry name" value="Transglut_core"/>
    <property type="match status" value="1"/>
</dbReference>
<feature type="transmembrane region" description="Helical" evidence="2">
    <location>
        <begin position="236"/>
        <end position="255"/>
    </location>
</feature>
<gene>
    <name evidence="4" type="ORF">SAMN06296028_10966</name>
</gene>
<accession>A0A1X7D7U8</accession>
<dbReference type="SUPFAM" id="SSF54001">
    <property type="entry name" value="Cysteine proteinases"/>
    <property type="match status" value="1"/>
</dbReference>
<feature type="transmembrane region" description="Helical" evidence="2">
    <location>
        <begin position="211"/>
        <end position="230"/>
    </location>
</feature>
<dbReference type="InterPro" id="IPR038765">
    <property type="entry name" value="Papain-like_cys_pep_sf"/>
</dbReference>
<feature type="transmembrane region" description="Helical" evidence="2">
    <location>
        <begin position="75"/>
        <end position="95"/>
    </location>
</feature>
<dbReference type="SMART" id="SM00460">
    <property type="entry name" value="TGc"/>
    <property type="match status" value="1"/>
</dbReference>
<sequence>MSAPDPTPHADHDAISAGTPAAAATASAAPTAQGRSVTPAATGHRAAPDGRSSAGHSRTPHDQHIQGAHPPRPRVIELSLLLLTAIALGCVGMAGALNGLWWLPSVAATVLTVLVVTGAARWLRVPSPLVTVLGLAALLLALTVVHLPPHALLGFIPTGETFTAASELWRSSGDFISRDAAPYGPNPGLAFVLCTLVGLVTVFMETVLVGLRMAGLACLGVLALLVLPALTLPGSVTALGLAAAALAALALLAGSRFWGATRAQRIAPTPGGLPRALLVIAGVLAVVLFVPAVMPGFFNGAFPQGSSFTAERASGVGPLRAVGQDLRSDEHTRRFSYTTSDDQPQYMRLLTLSDFDQDEWFPDVENLDGDLSGLADAARNPVPRGTEVSAKVMFDDFSEHWLPAPYAPVAVSGLGDEGWAWNPRDLSIFSESTGMSGAEYTVTSALSRATPEALRTAPSAASDPQLGDYLRLPANRPQSVADAARTFTEGADTDYDRALAIQNHLRDDFRYDVTAPLAQGYDAGGMGSLDEFMRTRTGYSGHFAPAMALMAREVGIPARVAVGYLPTAPVEDPDGGRSFPVSTGDSHAWPELYFEGVGWVRFEPTPGVPSTPDYAPDSAQDQGGEGSQTPEETAAPSDEPEQQPSEEPSGQPSDQPSEQPSEQPGDDPSQEPPPQDEAAPTTAAVPWWLVTGMLGLLALLALVAAPRVVRGRRRRARLAALQDASLTPQRRANAAWDEFRALAEDHGVTSPASDTPRVRARRLAAGLPGAQTAVDHLVADLESASYGAPDSRWTPRTTPEDLTLVRDEFRKRASRGGRLRADWWPASLWSGPRG</sequence>
<keyword evidence="2" id="KW-1133">Transmembrane helix</keyword>
<evidence type="ECO:0000256" key="2">
    <source>
        <dbReference type="SAM" id="Phobius"/>
    </source>
</evidence>